<evidence type="ECO:0000259" key="6">
    <source>
        <dbReference type="Pfam" id="PF25973"/>
    </source>
</evidence>
<accession>A0ABT5DUP0</accession>
<keyword evidence="2" id="KW-0175">Coiled coil</keyword>
<dbReference type="NCBIfam" id="TIGR01730">
    <property type="entry name" value="RND_mfp"/>
    <property type="match status" value="1"/>
</dbReference>
<dbReference type="RefSeq" id="WP_272085846.1">
    <property type="nucleotide sequence ID" value="NZ_JAQNDL010000001.1"/>
</dbReference>
<dbReference type="Gene3D" id="2.40.420.20">
    <property type="match status" value="1"/>
</dbReference>
<sequence>MPLAPARVVLLAAVLAAACTSAPADAGKTASGPQPRAVEVAEARAAPHPRILTLSGTLAALEKVQVAARVEGPITEVKVDLGDRVVREQELAAIRPIDYRARVSEVEASLAQADSDVKRLESLGGVATQEELERARTRLAGARAQRSQASRQLGDTTVRAPFAGAIAARHVAPGTYVKPGTALFDLVADDRLRLTVEVPERYAALVQVGTPATITLKDSLVGEPGEAGAKIAEGSGAAQAAVTRVSPVVSPTTRTFTVEAVFSPAGSVLRPGMFTVATLSLGQEPGSVRVPRAAVFHVLGRDRVMRVEDGVAVAHDVDLIAEDGGDAIVLGLAPGASVIVRGPATIAPGTPVAPSAMKDMPAATGPEGQGAKDMPPGAAEKSAETKAAGPAAVPVAKDMPAGAGEKGKAP</sequence>
<feature type="domain" description="CusB-like beta-barrel" evidence="5">
    <location>
        <begin position="194"/>
        <end position="280"/>
    </location>
</feature>
<dbReference type="InterPro" id="IPR058792">
    <property type="entry name" value="Beta-barrel_RND_2"/>
</dbReference>
<evidence type="ECO:0000256" key="2">
    <source>
        <dbReference type="SAM" id="Coils"/>
    </source>
</evidence>
<dbReference type="Proteomes" id="UP001221686">
    <property type="component" value="Unassembled WGS sequence"/>
</dbReference>
<dbReference type="PANTHER" id="PTHR30469">
    <property type="entry name" value="MULTIDRUG RESISTANCE PROTEIN MDTA"/>
    <property type="match status" value="1"/>
</dbReference>
<feature type="coiled-coil region" evidence="2">
    <location>
        <begin position="103"/>
        <end position="152"/>
    </location>
</feature>
<comment type="similarity">
    <text evidence="1">Belongs to the membrane fusion protein (MFP) (TC 8.A.1) family.</text>
</comment>
<dbReference type="Pfam" id="PF25954">
    <property type="entry name" value="Beta-barrel_RND_2"/>
    <property type="match status" value="1"/>
</dbReference>
<name>A0ABT5DUP0_9BACT</name>
<comment type="caution">
    <text evidence="7">The sequence shown here is derived from an EMBL/GenBank/DDBJ whole genome shotgun (WGS) entry which is preliminary data.</text>
</comment>
<dbReference type="Gene3D" id="2.40.30.170">
    <property type="match status" value="1"/>
</dbReference>
<dbReference type="PANTHER" id="PTHR30469:SF15">
    <property type="entry name" value="HLYD FAMILY OF SECRETION PROTEINS"/>
    <property type="match status" value="1"/>
</dbReference>
<evidence type="ECO:0000256" key="4">
    <source>
        <dbReference type="SAM" id="SignalP"/>
    </source>
</evidence>
<dbReference type="SUPFAM" id="SSF111369">
    <property type="entry name" value="HlyD-like secretion proteins"/>
    <property type="match status" value="1"/>
</dbReference>
<keyword evidence="8" id="KW-1185">Reference proteome</keyword>
<dbReference type="Gene3D" id="2.40.50.100">
    <property type="match status" value="1"/>
</dbReference>
<keyword evidence="4" id="KW-0732">Signal</keyword>
<reference evidence="7 8" key="1">
    <citation type="submission" date="2022-11" db="EMBL/GenBank/DDBJ databases">
        <title>Minimal conservation of predation-associated metabolite biosynthetic gene clusters underscores biosynthetic potential of Myxococcota including descriptions for ten novel species: Archangium lansinium sp. nov., Myxococcus landrumus sp. nov., Nannocystis bai.</title>
        <authorList>
            <person name="Ahearne A."/>
            <person name="Stevens C."/>
            <person name="Dowd S."/>
        </authorList>
    </citation>
    <scope>NUCLEOTIDE SEQUENCE [LARGE SCALE GENOMIC DNA]</scope>
    <source>
        <strain evidence="7 8">BB15-2</strain>
    </source>
</reference>
<dbReference type="Gene3D" id="1.10.287.470">
    <property type="entry name" value="Helix hairpin bin"/>
    <property type="match status" value="1"/>
</dbReference>
<dbReference type="InterPro" id="IPR058647">
    <property type="entry name" value="BSH_CzcB-like"/>
</dbReference>
<organism evidence="7 8">
    <name type="scientific">Nannocystis bainbridge</name>
    <dbReference type="NCBI Taxonomy" id="2995303"/>
    <lineage>
        <taxon>Bacteria</taxon>
        <taxon>Pseudomonadati</taxon>
        <taxon>Myxococcota</taxon>
        <taxon>Polyangia</taxon>
        <taxon>Nannocystales</taxon>
        <taxon>Nannocystaceae</taxon>
        <taxon>Nannocystis</taxon>
    </lineage>
</organism>
<dbReference type="Pfam" id="PF25973">
    <property type="entry name" value="BSH_CzcB"/>
    <property type="match status" value="1"/>
</dbReference>
<evidence type="ECO:0000259" key="5">
    <source>
        <dbReference type="Pfam" id="PF25954"/>
    </source>
</evidence>
<protein>
    <submittedName>
        <fullName evidence="7">Efflux RND transporter periplasmic adaptor subunit</fullName>
    </submittedName>
</protein>
<feature type="region of interest" description="Disordered" evidence="3">
    <location>
        <begin position="350"/>
        <end position="410"/>
    </location>
</feature>
<dbReference type="InterPro" id="IPR006143">
    <property type="entry name" value="RND_pump_MFP"/>
</dbReference>
<evidence type="ECO:0000256" key="3">
    <source>
        <dbReference type="SAM" id="MobiDB-lite"/>
    </source>
</evidence>
<evidence type="ECO:0000313" key="8">
    <source>
        <dbReference type="Proteomes" id="UP001221686"/>
    </source>
</evidence>
<evidence type="ECO:0000313" key="7">
    <source>
        <dbReference type="EMBL" id="MDC0717359.1"/>
    </source>
</evidence>
<evidence type="ECO:0000256" key="1">
    <source>
        <dbReference type="ARBA" id="ARBA00009477"/>
    </source>
</evidence>
<feature type="signal peptide" evidence="4">
    <location>
        <begin position="1"/>
        <end position="26"/>
    </location>
</feature>
<feature type="chain" id="PRO_5045093100" evidence="4">
    <location>
        <begin position="27"/>
        <end position="410"/>
    </location>
</feature>
<feature type="domain" description="CzcB-like barrel-sandwich hybrid" evidence="6">
    <location>
        <begin position="64"/>
        <end position="186"/>
    </location>
</feature>
<gene>
    <name evidence="7" type="ORF">POL25_10675</name>
</gene>
<dbReference type="EMBL" id="JAQNDL010000001">
    <property type="protein sequence ID" value="MDC0717359.1"/>
    <property type="molecule type" value="Genomic_DNA"/>
</dbReference>
<dbReference type="PROSITE" id="PS51257">
    <property type="entry name" value="PROKAR_LIPOPROTEIN"/>
    <property type="match status" value="1"/>
</dbReference>
<feature type="compositionally biased region" description="Low complexity" evidence="3">
    <location>
        <begin position="386"/>
        <end position="397"/>
    </location>
</feature>
<proteinExistence type="inferred from homology"/>